<dbReference type="RefSeq" id="WP_057842152.1">
    <property type="nucleotide sequence ID" value="NZ_LLYA01000035.1"/>
</dbReference>
<dbReference type="Proteomes" id="UP000052023">
    <property type="component" value="Unassembled WGS sequence"/>
</dbReference>
<dbReference type="AlphaFoldDB" id="A0A0R3NGA7"/>
<keyword evidence="8" id="KW-0808">Transferase</keyword>
<evidence type="ECO:0000256" key="4">
    <source>
        <dbReference type="ARBA" id="ARBA00012438"/>
    </source>
</evidence>
<keyword evidence="16" id="KW-0472">Membrane</keyword>
<evidence type="ECO:0000256" key="5">
    <source>
        <dbReference type="ARBA" id="ARBA00017322"/>
    </source>
</evidence>
<dbReference type="InterPro" id="IPR050482">
    <property type="entry name" value="Sensor_HK_TwoCompSys"/>
</dbReference>
<evidence type="ECO:0000313" key="19">
    <source>
        <dbReference type="Proteomes" id="UP000052023"/>
    </source>
</evidence>
<dbReference type="GO" id="GO:0016020">
    <property type="term" value="C:membrane"/>
    <property type="evidence" value="ECO:0007669"/>
    <property type="project" value="InterPro"/>
</dbReference>
<feature type="domain" description="Histidine kinase" evidence="17">
    <location>
        <begin position="591"/>
        <end position="687"/>
    </location>
</feature>
<protein>
    <recommendedName>
        <fullName evidence="5">Oxygen sensor histidine kinase NreB</fullName>
        <ecNumber evidence="4">2.7.13.3</ecNumber>
    </recommendedName>
    <alternativeName>
        <fullName evidence="15">Nitrogen regulation protein B</fullName>
    </alternativeName>
</protein>
<keyword evidence="11" id="KW-0408">Iron</keyword>
<evidence type="ECO:0000256" key="1">
    <source>
        <dbReference type="ARBA" id="ARBA00000085"/>
    </source>
</evidence>
<dbReference type="GO" id="GO:0051539">
    <property type="term" value="F:4 iron, 4 sulfur cluster binding"/>
    <property type="evidence" value="ECO:0007669"/>
    <property type="project" value="UniProtKB-KW"/>
</dbReference>
<comment type="catalytic activity">
    <reaction evidence="1">
        <text>ATP + protein L-histidine = ADP + protein N-phospho-L-histidine.</text>
        <dbReference type="EC" id="2.7.13.3"/>
    </reaction>
</comment>
<accession>A0A0R3NGA7</accession>
<dbReference type="PANTHER" id="PTHR24421">
    <property type="entry name" value="NITRATE/NITRITE SENSOR PROTEIN NARX-RELATED"/>
    <property type="match status" value="1"/>
</dbReference>
<dbReference type="PANTHER" id="PTHR24421:SF58">
    <property type="entry name" value="SIGNAL TRANSDUCTION HISTIDINE-PROTEIN KINASE_PHOSPHATASE UHPB"/>
    <property type="match status" value="1"/>
</dbReference>
<dbReference type="InterPro" id="IPR011712">
    <property type="entry name" value="Sig_transdc_His_kin_sub3_dim/P"/>
</dbReference>
<dbReference type="PRINTS" id="PR00344">
    <property type="entry name" value="BCTRLSENSOR"/>
</dbReference>
<evidence type="ECO:0000256" key="15">
    <source>
        <dbReference type="ARBA" id="ARBA00030800"/>
    </source>
</evidence>
<dbReference type="Pfam" id="PF07730">
    <property type="entry name" value="HisKA_3"/>
    <property type="match status" value="1"/>
</dbReference>
<dbReference type="EMBL" id="LLYA01000035">
    <property type="protein sequence ID" value="KRR29205.1"/>
    <property type="molecule type" value="Genomic_DNA"/>
</dbReference>
<evidence type="ECO:0000256" key="2">
    <source>
        <dbReference type="ARBA" id="ARBA00001966"/>
    </source>
</evidence>
<comment type="subcellular location">
    <subcellularLocation>
        <location evidence="3">Cytoplasm</location>
    </subcellularLocation>
</comment>
<dbReference type="EC" id="2.7.13.3" evidence="4"/>
<keyword evidence="16" id="KW-0812">Transmembrane</keyword>
<dbReference type="Gene3D" id="1.20.5.1930">
    <property type="match status" value="1"/>
</dbReference>
<keyword evidence="16" id="KW-1133">Transmembrane helix</keyword>
<dbReference type="InterPro" id="IPR036890">
    <property type="entry name" value="HATPase_C_sf"/>
</dbReference>
<evidence type="ECO:0000256" key="7">
    <source>
        <dbReference type="ARBA" id="ARBA00022490"/>
    </source>
</evidence>
<dbReference type="GO" id="GO:0000155">
    <property type="term" value="F:phosphorelay sensor kinase activity"/>
    <property type="evidence" value="ECO:0007669"/>
    <property type="project" value="InterPro"/>
</dbReference>
<gene>
    <name evidence="18" type="ORF">CQ13_16905</name>
</gene>
<feature type="transmembrane region" description="Helical" evidence="16">
    <location>
        <begin position="297"/>
        <end position="317"/>
    </location>
</feature>
<dbReference type="Gene3D" id="3.30.565.10">
    <property type="entry name" value="Histidine kinase-like ATPase, C-terminal domain"/>
    <property type="match status" value="1"/>
</dbReference>
<evidence type="ECO:0000256" key="16">
    <source>
        <dbReference type="SAM" id="Phobius"/>
    </source>
</evidence>
<dbReference type="GO" id="GO:0046983">
    <property type="term" value="F:protein dimerization activity"/>
    <property type="evidence" value="ECO:0007669"/>
    <property type="project" value="InterPro"/>
</dbReference>
<evidence type="ECO:0000256" key="6">
    <source>
        <dbReference type="ARBA" id="ARBA00022485"/>
    </source>
</evidence>
<comment type="function">
    <text evidence="14">Member of the two-component regulatory system NreB/NreC involved in the control of dissimilatory nitrate/nitrite reduction in response to oxygen. NreB functions as a direct oxygen sensor histidine kinase which is autophosphorylated, in the absence of oxygen, probably at the conserved histidine residue, and transfers its phosphate group probably to a conserved aspartate residue of NreC. NreB/NreC activates the expression of the nitrate (narGHJI) and nitrite (nir) reductase operons, as well as the putative nitrate transporter gene narT.</text>
</comment>
<feature type="transmembrane region" description="Helical" evidence="16">
    <location>
        <begin position="23"/>
        <end position="47"/>
    </location>
</feature>
<dbReference type="CDD" id="cd16917">
    <property type="entry name" value="HATPase_UhpB-NarQ-NarX-like"/>
    <property type="match status" value="1"/>
</dbReference>
<dbReference type="Pfam" id="PF02518">
    <property type="entry name" value="HATPase_c"/>
    <property type="match status" value="1"/>
</dbReference>
<proteinExistence type="predicted"/>
<dbReference type="GO" id="GO:0005737">
    <property type="term" value="C:cytoplasm"/>
    <property type="evidence" value="ECO:0007669"/>
    <property type="project" value="UniProtKB-SubCell"/>
</dbReference>
<name>A0A0R3NGA7_9BRAD</name>
<dbReference type="SUPFAM" id="SSF55785">
    <property type="entry name" value="PYP-like sensor domain (PAS domain)"/>
    <property type="match status" value="1"/>
</dbReference>
<sequence>MRASMIAELSNRLSSGSGRSKEAVWLFTALVLTAAIPVLLFGGWMAYITADQERSYARQAATEALTQVAHRIEGEISHEIQVAETLASSAALDDGNLGDFYREAKRIVAARPLWETAFLTKPDREQVLNVLRPLGAPLGPVTDSESFDAVLRTRKPALGGLGPYQASIGKRLVALRVPVIREGELRYILTVGLLPDQIGTILGQAGLPAGWAGTVIDAKDEIVARTPDARAASASAKTPAVQEAIARGGSNSLRTQTREGMDVETVHRGLAGTEGWSVHVGVPVVELNAPVSRSLRLLVGGTAASVGLAIALGLVIAREIAQRRRMEALQSAAALLDSEKRGALAIDAAELGTWRWDLTANEFSGCNRFGALLGLPSARSGETRWSADRIFALLEPAHRAALASFGGACLESGKSGSVEFPVQSDDRGEYWLRAAGRAEGPPNRRHVIHGVLADIDILKRAEAERSHLLRRLASAQEEEQRRISRELHDQIGQTVTGLSLGLKALEQGLAKGSNPEAATEQVRWLEQLAAQIGRDIHRTASDLRPTAIDDLGIFRAIEAYAAEWQERYGVRIDIQTFGRDNSLPPDVAAVLYRLVQEGLTNVLKHASASKVSIVLEKKSDGLALVLEDDGVGFDPESVSRNAMGGGQPSGLGLSGMKERVALLGGTIAVESAPGKGSTIFVQIPLEGQEMEVQETGA</sequence>
<evidence type="ECO:0000313" key="18">
    <source>
        <dbReference type="EMBL" id="KRR29205.1"/>
    </source>
</evidence>
<organism evidence="18 19">
    <name type="scientific">Bradyrhizobium retamae</name>
    <dbReference type="NCBI Taxonomy" id="1300035"/>
    <lineage>
        <taxon>Bacteria</taxon>
        <taxon>Pseudomonadati</taxon>
        <taxon>Pseudomonadota</taxon>
        <taxon>Alphaproteobacteria</taxon>
        <taxon>Hyphomicrobiales</taxon>
        <taxon>Nitrobacteraceae</taxon>
        <taxon>Bradyrhizobium</taxon>
    </lineage>
</organism>
<keyword evidence="7" id="KW-0963">Cytoplasm</keyword>
<evidence type="ECO:0000256" key="3">
    <source>
        <dbReference type="ARBA" id="ARBA00004496"/>
    </source>
</evidence>
<dbReference type="InterPro" id="IPR003594">
    <property type="entry name" value="HATPase_dom"/>
</dbReference>
<evidence type="ECO:0000256" key="8">
    <source>
        <dbReference type="ARBA" id="ARBA00022679"/>
    </source>
</evidence>
<dbReference type="InterPro" id="IPR035965">
    <property type="entry name" value="PAS-like_dom_sf"/>
</dbReference>
<comment type="caution">
    <text evidence="18">The sequence shown here is derived from an EMBL/GenBank/DDBJ whole genome shotgun (WGS) entry which is preliminary data.</text>
</comment>
<dbReference type="GO" id="GO:0046872">
    <property type="term" value="F:metal ion binding"/>
    <property type="evidence" value="ECO:0007669"/>
    <property type="project" value="UniProtKB-KW"/>
</dbReference>
<evidence type="ECO:0000259" key="17">
    <source>
        <dbReference type="PROSITE" id="PS50109"/>
    </source>
</evidence>
<keyword evidence="19" id="KW-1185">Reference proteome</keyword>
<comment type="cofactor">
    <cofactor evidence="2">
        <name>[4Fe-4S] cluster</name>
        <dbReference type="ChEBI" id="CHEBI:49883"/>
    </cofactor>
</comment>
<dbReference type="InterPro" id="IPR004358">
    <property type="entry name" value="Sig_transdc_His_kin-like_C"/>
</dbReference>
<keyword evidence="10" id="KW-0418">Kinase</keyword>
<evidence type="ECO:0000256" key="13">
    <source>
        <dbReference type="ARBA" id="ARBA00023014"/>
    </source>
</evidence>
<keyword evidence="9" id="KW-0479">Metal-binding</keyword>
<reference evidence="18 19" key="1">
    <citation type="submission" date="2014-03" db="EMBL/GenBank/DDBJ databases">
        <title>Bradyrhizobium valentinum sp. nov., isolated from effective nodules of Lupinus mariae-josephae, a lupine endemic of basic-lime soils in Eastern Spain.</title>
        <authorList>
            <person name="Duran D."/>
            <person name="Rey L."/>
            <person name="Navarro A."/>
            <person name="Busquets A."/>
            <person name="Imperial J."/>
            <person name="Ruiz-Argueso T."/>
        </authorList>
    </citation>
    <scope>NUCLEOTIDE SEQUENCE [LARGE SCALE GENOMIC DNA]</scope>
    <source>
        <strain evidence="18 19">Ro19</strain>
    </source>
</reference>
<dbReference type="Gene3D" id="3.30.450.20">
    <property type="entry name" value="PAS domain"/>
    <property type="match status" value="1"/>
</dbReference>
<evidence type="ECO:0000256" key="14">
    <source>
        <dbReference type="ARBA" id="ARBA00024827"/>
    </source>
</evidence>
<keyword evidence="13" id="KW-0411">Iron-sulfur</keyword>
<keyword evidence="6" id="KW-0004">4Fe-4S</keyword>
<dbReference type="InterPro" id="IPR005467">
    <property type="entry name" value="His_kinase_dom"/>
</dbReference>
<evidence type="ECO:0000256" key="11">
    <source>
        <dbReference type="ARBA" id="ARBA00023004"/>
    </source>
</evidence>
<dbReference type="SMART" id="SM00387">
    <property type="entry name" value="HATPase_c"/>
    <property type="match status" value="1"/>
</dbReference>
<keyword evidence="12" id="KW-0902">Two-component regulatory system</keyword>
<evidence type="ECO:0000256" key="9">
    <source>
        <dbReference type="ARBA" id="ARBA00022723"/>
    </source>
</evidence>
<dbReference type="SUPFAM" id="SSF55874">
    <property type="entry name" value="ATPase domain of HSP90 chaperone/DNA topoisomerase II/histidine kinase"/>
    <property type="match status" value="1"/>
</dbReference>
<evidence type="ECO:0000256" key="12">
    <source>
        <dbReference type="ARBA" id="ARBA00023012"/>
    </source>
</evidence>
<evidence type="ECO:0000256" key="10">
    <source>
        <dbReference type="ARBA" id="ARBA00022777"/>
    </source>
</evidence>
<dbReference type="PROSITE" id="PS50109">
    <property type="entry name" value="HIS_KIN"/>
    <property type="match status" value="1"/>
</dbReference>